<keyword evidence="4 5" id="KW-0472">Membrane</keyword>
<accession>A0ABT4RU19</accession>
<dbReference type="PRINTS" id="PR00834">
    <property type="entry name" value="PROTEASES2C"/>
</dbReference>
<dbReference type="PANTHER" id="PTHR43019:SF23">
    <property type="entry name" value="PROTEASE DO-LIKE 5, CHLOROPLASTIC"/>
    <property type="match status" value="1"/>
</dbReference>
<dbReference type="EMBL" id="JAPCID010000065">
    <property type="protein sequence ID" value="MDA0141771.1"/>
    <property type="molecule type" value="Genomic_DNA"/>
</dbReference>
<evidence type="ECO:0000313" key="7">
    <source>
        <dbReference type="Proteomes" id="UP001147700"/>
    </source>
</evidence>
<dbReference type="Proteomes" id="UP001147700">
    <property type="component" value="Unassembled WGS sequence"/>
</dbReference>
<dbReference type="InterPro" id="IPR001940">
    <property type="entry name" value="Peptidase_S1C"/>
</dbReference>
<dbReference type="Gene3D" id="2.40.10.10">
    <property type="entry name" value="Trypsin-like serine proteases"/>
    <property type="match status" value="2"/>
</dbReference>
<dbReference type="InterPro" id="IPR047680">
    <property type="entry name" value="MarP-like"/>
</dbReference>
<dbReference type="EC" id="3.4.21.-" evidence="6"/>
<keyword evidence="6" id="KW-0645">Protease</keyword>
<name>A0ABT4RU19_9ACTN</name>
<evidence type="ECO:0000256" key="1">
    <source>
        <dbReference type="ARBA" id="ARBA00004141"/>
    </source>
</evidence>
<feature type="transmembrane region" description="Helical" evidence="5">
    <location>
        <begin position="60"/>
        <end position="77"/>
    </location>
</feature>
<sequence length="381" mass="38678">MTGIDWLIVGVIVLLGLFGWAQGFVAGALALLGFAVGAWLGTRIGPLVLEEGRRSPWSPAFALVGALIAGMVFAIGFEGLGARLRGRVRSPAATALDGFLGSVLTACVGIGIVWVLGALALANGGDARREVQRSTILQAINTVMPPSSGLLDTLARLDPFPRIDGPEARVPAPTAGIARAEGVRAAAASVVKILGNACGLGVEGSGWVAGDGLVVTNAHVIAGQEDTRVFVRGREPGLDAVAVSFDPRNDLAILRVNGLDAPALTLASNPRSGTSAAILGFPGNGPYDVRAGRVGQTREVITQDAYGQGPVRRSITSLRGAVRSGNSGGPMVDKDGQVVTTVFAATTSGPRGGFGVPNAIARAALERARVSNGVSTGPCTG</sequence>
<dbReference type="Pfam" id="PF13365">
    <property type="entry name" value="Trypsin_2"/>
    <property type="match status" value="1"/>
</dbReference>
<dbReference type="SUPFAM" id="SSF50494">
    <property type="entry name" value="Trypsin-like serine proteases"/>
    <property type="match status" value="1"/>
</dbReference>
<organism evidence="6 7">
    <name type="scientific">Solirubrobacter deserti</name>
    <dbReference type="NCBI Taxonomy" id="2282478"/>
    <lineage>
        <taxon>Bacteria</taxon>
        <taxon>Bacillati</taxon>
        <taxon>Actinomycetota</taxon>
        <taxon>Thermoleophilia</taxon>
        <taxon>Solirubrobacterales</taxon>
        <taxon>Solirubrobacteraceae</taxon>
        <taxon>Solirubrobacter</taxon>
    </lineage>
</organism>
<keyword evidence="2 5" id="KW-0812">Transmembrane</keyword>
<dbReference type="RefSeq" id="WP_202956057.1">
    <property type="nucleotide sequence ID" value="NZ_JAPCID010000065.1"/>
</dbReference>
<comment type="subcellular location">
    <subcellularLocation>
        <location evidence="1">Membrane</location>
        <topology evidence="1">Multi-pass membrane protein</topology>
    </subcellularLocation>
</comment>
<feature type="transmembrane region" description="Helical" evidence="5">
    <location>
        <begin position="98"/>
        <end position="122"/>
    </location>
</feature>
<evidence type="ECO:0000313" key="6">
    <source>
        <dbReference type="EMBL" id="MDA0141771.1"/>
    </source>
</evidence>
<dbReference type="Pfam" id="PF02674">
    <property type="entry name" value="Colicin_V"/>
    <property type="match status" value="1"/>
</dbReference>
<evidence type="ECO:0000256" key="4">
    <source>
        <dbReference type="ARBA" id="ARBA00023136"/>
    </source>
</evidence>
<proteinExistence type="predicted"/>
<dbReference type="InterPro" id="IPR009003">
    <property type="entry name" value="Peptidase_S1_PA"/>
</dbReference>
<dbReference type="GO" id="GO:0006508">
    <property type="term" value="P:proteolysis"/>
    <property type="evidence" value="ECO:0007669"/>
    <property type="project" value="UniProtKB-KW"/>
</dbReference>
<evidence type="ECO:0000256" key="5">
    <source>
        <dbReference type="SAM" id="Phobius"/>
    </source>
</evidence>
<dbReference type="InterPro" id="IPR043504">
    <property type="entry name" value="Peptidase_S1_PA_chymotrypsin"/>
</dbReference>
<keyword evidence="7" id="KW-1185">Reference proteome</keyword>
<keyword evidence="6" id="KW-0378">Hydrolase</keyword>
<comment type="caution">
    <text evidence="6">The sequence shown here is derived from an EMBL/GenBank/DDBJ whole genome shotgun (WGS) entry which is preliminary data.</text>
</comment>
<gene>
    <name evidence="6" type="ORF">OJ962_30040</name>
</gene>
<dbReference type="PANTHER" id="PTHR43019">
    <property type="entry name" value="SERINE ENDOPROTEASE DEGS"/>
    <property type="match status" value="1"/>
</dbReference>
<dbReference type="InterPro" id="IPR003825">
    <property type="entry name" value="Colicin-V_CvpA"/>
</dbReference>
<evidence type="ECO:0000256" key="2">
    <source>
        <dbReference type="ARBA" id="ARBA00022692"/>
    </source>
</evidence>
<protein>
    <submittedName>
        <fullName evidence="6">MarP family serine protease</fullName>
        <ecNumber evidence="6">3.4.21.-</ecNumber>
    </submittedName>
</protein>
<feature type="transmembrane region" description="Helical" evidence="5">
    <location>
        <begin position="7"/>
        <end position="40"/>
    </location>
</feature>
<keyword evidence="3 5" id="KW-1133">Transmembrane helix</keyword>
<reference evidence="6" key="1">
    <citation type="submission" date="2022-10" db="EMBL/GenBank/DDBJ databases">
        <title>The WGS of Solirubrobacter sp. CPCC 204708.</title>
        <authorList>
            <person name="Jiang Z."/>
        </authorList>
    </citation>
    <scope>NUCLEOTIDE SEQUENCE</scope>
    <source>
        <strain evidence="6">CPCC 204708</strain>
    </source>
</reference>
<evidence type="ECO:0000256" key="3">
    <source>
        <dbReference type="ARBA" id="ARBA00022989"/>
    </source>
</evidence>
<dbReference type="GO" id="GO:0008233">
    <property type="term" value="F:peptidase activity"/>
    <property type="evidence" value="ECO:0007669"/>
    <property type="project" value="UniProtKB-KW"/>
</dbReference>
<dbReference type="NCBIfam" id="NF033740">
    <property type="entry name" value="MarP_fam_protase"/>
    <property type="match status" value="1"/>
</dbReference>